<evidence type="ECO:0000313" key="2">
    <source>
        <dbReference type="EMBL" id="EJK46774.1"/>
    </source>
</evidence>
<gene>
    <name evidence="2" type="ORF">THAOC_34540</name>
</gene>
<feature type="region of interest" description="Disordered" evidence="1">
    <location>
        <begin position="117"/>
        <end position="218"/>
    </location>
</feature>
<evidence type="ECO:0000313" key="3">
    <source>
        <dbReference type="Proteomes" id="UP000266841"/>
    </source>
</evidence>
<sequence>MSMSGNNSGDDLRSDGGGGNPDWHPPPPPPYGYAAPYGYEEGQVRSYAYYAARPPLPPPPPPQYHPPTDAYGGYGGYYNRPHLQNHHVHAPSSHAHYAPSSHHVHALSSHAHYAPLPRQQPRVPGPMMQGQMSPSRNFQQHRHHVPPHAHYPPLLRRQPPEPTMLTQMSPSRSPSRSNTTGTLATPVRPTGGRPVSTPGTSGRSRRRRTDNNTDSNNEFVFTRNTTARPAQPTASTTKLTADQVKEELDKDAYTQLRRYALKLDTNRVSIHAKDGLNCDALELEVDAMELKSEAKSSVCPANPQFESVDITPALEETAAESAPSETPSVLENHSEDILFADIVDLVDSTSGSLQDRVKVLLSQHRLLLERCHAHITRNAGSRGGGWRGGKGSLCRALLNNGCNQNMMRV</sequence>
<proteinExistence type="predicted"/>
<feature type="non-terminal residue" evidence="2">
    <location>
        <position position="409"/>
    </location>
</feature>
<accession>K0R4T6</accession>
<keyword evidence="3" id="KW-1185">Reference proteome</keyword>
<dbReference type="AlphaFoldDB" id="K0R4T6"/>
<name>K0R4T6_THAOC</name>
<protein>
    <submittedName>
        <fullName evidence="2">Uncharacterized protein</fullName>
    </submittedName>
</protein>
<comment type="caution">
    <text evidence="2">The sequence shown here is derived from an EMBL/GenBank/DDBJ whole genome shotgun (WGS) entry which is preliminary data.</text>
</comment>
<organism evidence="2 3">
    <name type="scientific">Thalassiosira oceanica</name>
    <name type="common">Marine diatom</name>
    <dbReference type="NCBI Taxonomy" id="159749"/>
    <lineage>
        <taxon>Eukaryota</taxon>
        <taxon>Sar</taxon>
        <taxon>Stramenopiles</taxon>
        <taxon>Ochrophyta</taxon>
        <taxon>Bacillariophyta</taxon>
        <taxon>Coscinodiscophyceae</taxon>
        <taxon>Thalassiosirophycidae</taxon>
        <taxon>Thalassiosirales</taxon>
        <taxon>Thalassiosiraceae</taxon>
        <taxon>Thalassiosira</taxon>
    </lineage>
</organism>
<dbReference type="Proteomes" id="UP000266841">
    <property type="component" value="Unassembled WGS sequence"/>
</dbReference>
<reference evidence="2 3" key="1">
    <citation type="journal article" date="2012" name="Genome Biol.">
        <title>Genome and low-iron response of an oceanic diatom adapted to chronic iron limitation.</title>
        <authorList>
            <person name="Lommer M."/>
            <person name="Specht M."/>
            <person name="Roy A.S."/>
            <person name="Kraemer L."/>
            <person name="Andreson R."/>
            <person name="Gutowska M.A."/>
            <person name="Wolf J."/>
            <person name="Bergner S.V."/>
            <person name="Schilhabel M.B."/>
            <person name="Klostermeier U.C."/>
            <person name="Beiko R.G."/>
            <person name="Rosenstiel P."/>
            <person name="Hippler M."/>
            <person name="Laroche J."/>
        </authorList>
    </citation>
    <scope>NUCLEOTIDE SEQUENCE [LARGE SCALE GENOMIC DNA]</scope>
    <source>
        <strain evidence="2 3">CCMP1005</strain>
    </source>
</reference>
<feature type="region of interest" description="Disordered" evidence="1">
    <location>
        <begin position="1"/>
        <end position="37"/>
    </location>
</feature>
<evidence type="ECO:0000256" key="1">
    <source>
        <dbReference type="SAM" id="MobiDB-lite"/>
    </source>
</evidence>
<dbReference type="EMBL" id="AGNL01047547">
    <property type="protein sequence ID" value="EJK46774.1"/>
    <property type="molecule type" value="Genomic_DNA"/>
</dbReference>